<keyword evidence="1" id="KW-1133">Transmembrane helix</keyword>
<dbReference type="SUPFAM" id="SSF54523">
    <property type="entry name" value="Pili subunits"/>
    <property type="match status" value="1"/>
</dbReference>
<evidence type="ECO:0000256" key="1">
    <source>
        <dbReference type="SAM" id="Phobius"/>
    </source>
</evidence>
<dbReference type="InterPro" id="IPR012902">
    <property type="entry name" value="N_methyl_site"/>
</dbReference>
<sequence length="152" mass="15860">MRPFHAGFSLVELMSALLVMAILATVAYPAYRDYVLQARRADGRTALLGLALAQERFRASCPFYAQHLGVVSSCGASAALSTLAFSALSPEGYYAISLLPDSAASTTYLAEAAATDKGGQGADSVCPASVFRLNENGPDMSSAARRVCWGAG</sequence>
<dbReference type="InterPro" id="IPR031982">
    <property type="entry name" value="PilE-like"/>
</dbReference>
<name>A0A845BRU0_9NEIS</name>
<feature type="transmembrane region" description="Helical" evidence="1">
    <location>
        <begin position="6"/>
        <end position="31"/>
    </location>
</feature>
<dbReference type="AlphaFoldDB" id="A0A845BRU0"/>
<evidence type="ECO:0000313" key="3">
    <source>
        <dbReference type="Proteomes" id="UP000467214"/>
    </source>
</evidence>
<proteinExistence type="predicted"/>
<comment type="caution">
    <text evidence="2">The sequence shown here is derived from an EMBL/GenBank/DDBJ whole genome shotgun (WGS) entry which is preliminary data.</text>
</comment>
<reference evidence="2 3" key="1">
    <citation type="submission" date="2019-12" db="EMBL/GenBank/DDBJ databases">
        <title>Neisseriaceae gen. nov. sp. Genome sequencing and assembly.</title>
        <authorList>
            <person name="Liu Z."/>
            <person name="Li A."/>
        </authorList>
    </citation>
    <scope>NUCLEOTIDE SEQUENCE [LARGE SCALE GENOMIC DNA]</scope>
    <source>
        <strain evidence="2 3">B2N2-7</strain>
    </source>
</reference>
<organism evidence="2 3">
    <name type="scientific">Craterilacuibacter sinensis</name>
    <dbReference type="NCBI Taxonomy" id="2686017"/>
    <lineage>
        <taxon>Bacteria</taxon>
        <taxon>Pseudomonadati</taxon>
        <taxon>Pseudomonadota</taxon>
        <taxon>Betaproteobacteria</taxon>
        <taxon>Neisseriales</taxon>
        <taxon>Neisseriaceae</taxon>
        <taxon>Craterilacuibacter</taxon>
    </lineage>
</organism>
<keyword evidence="1" id="KW-0472">Membrane</keyword>
<keyword evidence="3" id="KW-1185">Reference proteome</keyword>
<dbReference type="Gene3D" id="3.30.700.10">
    <property type="entry name" value="Glycoprotein, Type 4 Pilin"/>
    <property type="match status" value="1"/>
</dbReference>
<dbReference type="GO" id="GO:0043683">
    <property type="term" value="P:type IV pilus assembly"/>
    <property type="evidence" value="ECO:0007669"/>
    <property type="project" value="InterPro"/>
</dbReference>
<protein>
    <submittedName>
        <fullName evidence="2">Prepilin-type N-terminal cleavage/methylation domain-containing protein</fullName>
    </submittedName>
</protein>
<dbReference type="RefSeq" id="WP_160797819.1">
    <property type="nucleotide sequence ID" value="NZ_WSSB01000013.1"/>
</dbReference>
<dbReference type="Pfam" id="PF07963">
    <property type="entry name" value="N_methyl"/>
    <property type="match status" value="1"/>
</dbReference>
<gene>
    <name evidence="2" type="ORF">GQF02_13270</name>
</gene>
<dbReference type="EMBL" id="WSSB01000013">
    <property type="protein sequence ID" value="MXR37944.1"/>
    <property type="molecule type" value="Genomic_DNA"/>
</dbReference>
<dbReference type="Proteomes" id="UP000467214">
    <property type="component" value="Unassembled WGS sequence"/>
</dbReference>
<accession>A0A845BRU0</accession>
<dbReference type="InterPro" id="IPR045584">
    <property type="entry name" value="Pilin-like"/>
</dbReference>
<evidence type="ECO:0000313" key="2">
    <source>
        <dbReference type="EMBL" id="MXR37944.1"/>
    </source>
</evidence>
<keyword evidence="1" id="KW-0812">Transmembrane</keyword>
<dbReference type="PROSITE" id="PS00409">
    <property type="entry name" value="PROKAR_NTER_METHYL"/>
    <property type="match status" value="1"/>
</dbReference>
<dbReference type="NCBIfam" id="TIGR02532">
    <property type="entry name" value="IV_pilin_GFxxxE"/>
    <property type="match status" value="1"/>
</dbReference>
<dbReference type="Pfam" id="PF16732">
    <property type="entry name" value="ComP_DUS"/>
    <property type="match status" value="1"/>
</dbReference>